<dbReference type="InterPro" id="IPR000917">
    <property type="entry name" value="Sulfatase_N"/>
</dbReference>
<dbReference type="Pfam" id="PF00884">
    <property type="entry name" value="Sulfatase"/>
    <property type="match status" value="1"/>
</dbReference>
<feature type="domain" description="Sulfatase N-terminal" evidence="3">
    <location>
        <begin position="45"/>
        <end position="391"/>
    </location>
</feature>
<dbReference type="Gene3D" id="3.30.1120.10">
    <property type="match status" value="1"/>
</dbReference>
<dbReference type="PANTHER" id="PTHR42693:SF53">
    <property type="entry name" value="ENDO-4-O-SULFATASE"/>
    <property type="match status" value="1"/>
</dbReference>
<dbReference type="InterPro" id="IPR050738">
    <property type="entry name" value="Sulfatase"/>
</dbReference>
<dbReference type="PANTHER" id="PTHR42693">
    <property type="entry name" value="ARYLSULFATASE FAMILY MEMBER"/>
    <property type="match status" value="1"/>
</dbReference>
<dbReference type="InterPro" id="IPR017850">
    <property type="entry name" value="Alkaline_phosphatase_core_sf"/>
</dbReference>
<keyword evidence="2" id="KW-0378">Hydrolase</keyword>
<protein>
    <submittedName>
        <fullName evidence="4">Sulfatase-like hydrolase/transferase</fullName>
    </submittedName>
</protein>
<evidence type="ECO:0000313" key="4">
    <source>
        <dbReference type="EMBL" id="GAA3555283.1"/>
    </source>
</evidence>
<keyword evidence="5" id="KW-1185">Reference proteome</keyword>
<comment type="similarity">
    <text evidence="1">Belongs to the sulfatase family.</text>
</comment>
<organism evidence="4 5">
    <name type="scientific">Snuella lapsa</name>
    <dbReference type="NCBI Taxonomy" id="870481"/>
    <lineage>
        <taxon>Bacteria</taxon>
        <taxon>Pseudomonadati</taxon>
        <taxon>Bacteroidota</taxon>
        <taxon>Flavobacteriia</taxon>
        <taxon>Flavobacteriales</taxon>
        <taxon>Flavobacteriaceae</taxon>
        <taxon>Snuella</taxon>
    </lineage>
</organism>
<dbReference type="Gene3D" id="3.40.720.10">
    <property type="entry name" value="Alkaline Phosphatase, subunit A"/>
    <property type="match status" value="1"/>
</dbReference>
<dbReference type="Proteomes" id="UP001500954">
    <property type="component" value="Unassembled WGS sequence"/>
</dbReference>
<sequence>MVVLLAIIIHNTKPMQLKYILRCAIIAIAFNSCNNSKSKAIIKKPNFIMIMTDDLGWYDVGFNGNDEILTPNLDLLAEEGVILDRFYAASAVCSPTRASCITGRNPLRMHIPYANDGHMLEDEITIPEILKGAGYATGHFGKWHLGTLTKDTLDANRGGRPEFDKEYSIPSMHGYDQYFCTESKVPTYDPMVYPSAFMEGESKRYGWKAIENGETSLAYGTAYWNGDDKMVSHNLKGDDSRVIMDRVIPFIENALDSSKQFYTSIWLHTPHLPVVSDSVHRNHYKKFALDKQLYYGTITAMDEQIGRLWKKLGDLGIQEETIIFFCSDNGPEIDTPGSANIFRGRKRSLYEGGVRVPAFVTWKTKLQGKKRSAFPMVTSDYLPTILDVLDIKYPDSRPIDGISILDALKNNEKKRESPIGFICTPQVSWVTQQYKLVGNSKKGNFELYDLESDPSEKQNCIDTHPEVANKLKKELLVWQSSVENSQKGLDYKN</sequence>
<name>A0ABP6WWT8_9FLAO</name>
<evidence type="ECO:0000256" key="2">
    <source>
        <dbReference type="ARBA" id="ARBA00022801"/>
    </source>
</evidence>
<evidence type="ECO:0000313" key="5">
    <source>
        <dbReference type="Proteomes" id="UP001500954"/>
    </source>
</evidence>
<gene>
    <name evidence="4" type="ORF">GCM10022395_03340</name>
</gene>
<proteinExistence type="inferred from homology"/>
<evidence type="ECO:0000259" key="3">
    <source>
        <dbReference type="Pfam" id="PF00884"/>
    </source>
</evidence>
<comment type="caution">
    <text evidence="4">The sequence shown here is derived from an EMBL/GenBank/DDBJ whole genome shotgun (WGS) entry which is preliminary data.</text>
</comment>
<reference evidence="5" key="1">
    <citation type="journal article" date="2019" name="Int. J. Syst. Evol. Microbiol.">
        <title>The Global Catalogue of Microorganisms (GCM) 10K type strain sequencing project: providing services to taxonomists for standard genome sequencing and annotation.</title>
        <authorList>
            <consortium name="The Broad Institute Genomics Platform"/>
            <consortium name="The Broad Institute Genome Sequencing Center for Infectious Disease"/>
            <person name="Wu L."/>
            <person name="Ma J."/>
        </authorList>
    </citation>
    <scope>NUCLEOTIDE SEQUENCE [LARGE SCALE GENOMIC DNA]</scope>
    <source>
        <strain evidence="5">JCM 17111</strain>
    </source>
</reference>
<dbReference type="EMBL" id="BAABCY010000013">
    <property type="protein sequence ID" value="GAA3555283.1"/>
    <property type="molecule type" value="Genomic_DNA"/>
</dbReference>
<evidence type="ECO:0000256" key="1">
    <source>
        <dbReference type="ARBA" id="ARBA00008779"/>
    </source>
</evidence>
<dbReference type="SUPFAM" id="SSF53649">
    <property type="entry name" value="Alkaline phosphatase-like"/>
    <property type="match status" value="1"/>
</dbReference>
<accession>A0ABP6WWT8</accession>